<evidence type="ECO:0000313" key="2">
    <source>
        <dbReference type="Proteomes" id="UP001139981"/>
    </source>
</evidence>
<proteinExistence type="predicted"/>
<organism evidence="1 2">
    <name type="scientific">Coemansia aciculifera</name>
    <dbReference type="NCBI Taxonomy" id="417176"/>
    <lineage>
        <taxon>Eukaryota</taxon>
        <taxon>Fungi</taxon>
        <taxon>Fungi incertae sedis</taxon>
        <taxon>Zoopagomycota</taxon>
        <taxon>Kickxellomycotina</taxon>
        <taxon>Kickxellomycetes</taxon>
        <taxon>Kickxellales</taxon>
        <taxon>Kickxellaceae</taxon>
        <taxon>Coemansia</taxon>
    </lineage>
</organism>
<dbReference type="EMBL" id="JANBVB010000003">
    <property type="protein sequence ID" value="KAJ2900702.1"/>
    <property type="molecule type" value="Genomic_DNA"/>
</dbReference>
<name>A0ACC1M9A1_9FUNG</name>
<comment type="caution">
    <text evidence="1">The sequence shown here is derived from an EMBL/GenBank/DDBJ whole genome shotgun (WGS) entry which is preliminary data.</text>
</comment>
<dbReference type="Proteomes" id="UP001139981">
    <property type="component" value="Unassembled WGS sequence"/>
</dbReference>
<evidence type="ECO:0000313" key="1">
    <source>
        <dbReference type="EMBL" id="KAJ2900702.1"/>
    </source>
</evidence>
<protein>
    <submittedName>
        <fullName evidence="1">Uncharacterized protein</fullName>
    </submittedName>
</protein>
<accession>A0ACC1M9A1</accession>
<keyword evidence="2" id="KW-1185">Reference proteome</keyword>
<reference evidence="1" key="1">
    <citation type="submission" date="2022-07" db="EMBL/GenBank/DDBJ databases">
        <title>Phylogenomic reconstructions and comparative analyses of Kickxellomycotina fungi.</title>
        <authorList>
            <person name="Reynolds N.K."/>
            <person name="Stajich J.E."/>
            <person name="Barry K."/>
            <person name="Grigoriev I.V."/>
            <person name="Crous P."/>
            <person name="Smith M.E."/>
        </authorList>
    </citation>
    <scope>NUCLEOTIDE SEQUENCE</scope>
    <source>
        <strain evidence="1">CBS 190363</strain>
    </source>
</reference>
<gene>
    <name evidence="1" type="ORF">IWW38_000376</name>
</gene>
<sequence>MSTQTGKPARRFNLRVYLVDAVAYANDSNVLPFRVLMYLARANDRVGDVRLGLNALFSKHHSKDGQLSATPLRDLTKFMLKDKYMVSDAMMIDNSPLALDSADGDSDCLGPPVKRRRIIPTNVKTAKVPPSRTRHVSSSAQSPSPSQSSAHDVAALPQQPSLPPPTGVESAFPIHAAGQHVSAGTPAMSTLVATLATSSVAAVVDDVRATTTTATPEAVLETASDEHADDAATTTDAMQAPSATPETETNPVVSTSNRSDEASEPDSEGSIEAEPSGEPSIGDRPGGEGGMEVDPNGSGSQATSSSALKRKARGMPTSDLDSDDNSDAKKYAKRSSQNLPGGNRTAELVPGHNPQFAKFQTTLAITYREILRKRAAELEAGSEVRRAIEREASWAAVRKAKWVAEREAKREAERKAQWEAKRKAKQKAE</sequence>